<keyword evidence="2" id="KW-1185">Reference proteome</keyword>
<dbReference type="Proteomes" id="UP000541857">
    <property type="component" value="Unassembled WGS sequence"/>
</dbReference>
<proteinExistence type="predicted"/>
<comment type="caution">
    <text evidence="1">The sequence shown here is derived from an EMBL/GenBank/DDBJ whole genome shotgun (WGS) entry which is preliminary data.</text>
</comment>
<organism evidence="1 2">
    <name type="scientific">Gelidibacter maritimus</name>
    <dbReference type="NCBI Taxonomy" id="2761487"/>
    <lineage>
        <taxon>Bacteria</taxon>
        <taxon>Pseudomonadati</taxon>
        <taxon>Bacteroidota</taxon>
        <taxon>Flavobacteriia</taxon>
        <taxon>Flavobacteriales</taxon>
        <taxon>Flavobacteriaceae</taxon>
        <taxon>Gelidibacter</taxon>
    </lineage>
</organism>
<dbReference type="AlphaFoldDB" id="A0A7W2M3L4"/>
<dbReference type="EMBL" id="JACGLT010000003">
    <property type="protein sequence ID" value="MBA6152086.1"/>
    <property type="molecule type" value="Genomic_DNA"/>
</dbReference>
<gene>
    <name evidence="1" type="ORF">H3Z82_05035</name>
</gene>
<evidence type="ECO:0000313" key="1">
    <source>
        <dbReference type="EMBL" id="MBA6152086.1"/>
    </source>
</evidence>
<name>A0A7W2M3L4_9FLAO</name>
<reference evidence="1 2" key="1">
    <citation type="submission" date="2020-07" db="EMBL/GenBank/DDBJ databases">
        <title>Bacterium isolated from marine sediment.</title>
        <authorList>
            <person name="Shang D."/>
        </authorList>
    </citation>
    <scope>NUCLEOTIDE SEQUENCE [LARGE SCALE GENOMIC DNA]</scope>
    <source>
        <strain evidence="1 2">F6074</strain>
    </source>
</reference>
<protein>
    <submittedName>
        <fullName evidence="1">Uncharacterized protein</fullName>
    </submittedName>
</protein>
<evidence type="ECO:0000313" key="2">
    <source>
        <dbReference type="Proteomes" id="UP000541857"/>
    </source>
</evidence>
<dbReference type="RefSeq" id="WP_182203221.1">
    <property type="nucleotide sequence ID" value="NZ_JACGLT010000003.1"/>
</dbReference>
<accession>A0A7W2M3L4</accession>
<sequence>MMFALKAAILYFFGWFVLFGSADPTTLPSASYTPVDSISAPYDQDHSPLFLDAVFEVNQASTHETPSVKTFSQPTDAYQRTVAASSYSLSYYNIGQQIVVNFTIKDMIFPFHCFT</sequence>